<dbReference type="Gene3D" id="1.25.10.10">
    <property type="entry name" value="Leucine-rich Repeat Variant"/>
    <property type="match status" value="1"/>
</dbReference>
<evidence type="ECO:0000313" key="1">
    <source>
        <dbReference type="EMBL" id="MRG97351.1"/>
    </source>
</evidence>
<organism evidence="1 2">
    <name type="scientific">Polyangium spumosum</name>
    <dbReference type="NCBI Taxonomy" id="889282"/>
    <lineage>
        <taxon>Bacteria</taxon>
        <taxon>Pseudomonadati</taxon>
        <taxon>Myxococcota</taxon>
        <taxon>Polyangia</taxon>
        <taxon>Polyangiales</taxon>
        <taxon>Polyangiaceae</taxon>
        <taxon>Polyangium</taxon>
    </lineage>
</organism>
<comment type="caution">
    <text evidence="1">The sequence shown here is derived from an EMBL/GenBank/DDBJ whole genome shotgun (WGS) entry which is preliminary data.</text>
</comment>
<sequence>MTHSPMFQRFVESVAGKGTQWREDVDMEALRALEDEERREAEELLMRRLDDNDTRAARALAEIKCRGAVAPMQKAYPNAKGRMKVAITLALRDLEVAPADPMIAEILRSGDLDGGVPAIAAARSMNTPEMVDALAWAALHHPDPNVRKSAGSILIYHSGATNDPLAWKQRPLYLPLGSEDLAVRRSAFREICKIASFPLELADTL</sequence>
<dbReference type="InterPro" id="IPR011989">
    <property type="entry name" value="ARM-like"/>
</dbReference>
<dbReference type="SUPFAM" id="SSF48371">
    <property type="entry name" value="ARM repeat"/>
    <property type="match status" value="1"/>
</dbReference>
<reference evidence="1 2" key="1">
    <citation type="submission" date="2019-10" db="EMBL/GenBank/DDBJ databases">
        <title>A soil myxobacterium in the family Polyangiaceae.</title>
        <authorList>
            <person name="Li Y."/>
            <person name="Wang J."/>
        </authorList>
    </citation>
    <scope>NUCLEOTIDE SEQUENCE [LARGE SCALE GENOMIC DNA]</scope>
    <source>
        <strain evidence="1 2">DSM 14734</strain>
    </source>
</reference>
<gene>
    <name evidence="1" type="ORF">GF068_36310</name>
</gene>
<name>A0A6N7Q8Z6_9BACT</name>
<keyword evidence="2" id="KW-1185">Reference proteome</keyword>
<dbReference type="EMBL" id="WJIE01000017">
    <property type="protein sequence ID" value="MRG97351.1"/>
    <property type="molecule type" value="Genomic_DNA"/>
</dbReference>
<evidence type="ECO:0008006" key="3">
    <source>
        <dbReference type="Google" id="ProtNLM"/>
    </source>
</evidence>
<dbReference type="OrthoDB" id="5508504at2"/>
<dbReference type="InterPro" id="IPR016024">
    <property type="entry name" value="ARM-type_fold"/>
</dbReference>
<accession>A0A6N7Q8Z6</accession>
<dbReference type="Proteomes" id="UP000440224">
    <property type="component" value="Unassembled WGS sequence"/>
</dbReference>
<dbReference type="AlphaFoldDB" id="A0A6N7Q8Z6"/>
<protein>
    <recommendedName>
        <fullName evidence="3">HEAT repeat domain-containing protein</fullName>
    </recommendedName>
</protein>
<evidence type="ECO:0000313" key="2">
    <source>
        <dbReference type="Proteomes" id="UP000440224"/>
    </source>
</evidence>
<dbReference type="RefSeq" id="WP_153824141.1">
    <property type="nucleotide sequence ID" value="NZ_WJIE01000017.1"/>
</dbReference>
<proteinExistence type="predicted"/>